<keyword evidence="20" id="KW-1185">Reference proteome</keyword>
<keyword evidence="12" id="KW-1133">Transmembrane helix</keyword>
<organism evidence="19 20">
    <name type="scientific">Marasmius tenuissimus</name>
    <dbReference type="NCBI Taxonomy" id="585030"/>
    <lineage>
        <taxon>Eukaryota</taxon>
        <taxon>Fungi</taxon>
        <taxon>Dikarya</taxon>
        <taxon>Basidiomycota</taxon>
        <taxon>Agaricomycotina</taxon>
        <taxon>Agaricomycetes</taxon>
        <taxon>Agaricomycetidae</taxon>
        <taxon>Agaricales</taxon>
        <taxon>Marasmiineae</taxon>
        <taxon>Marasmiaceae</taxon>
        <taxon>Marasmius</taxon>
    </lineage>
</organism>
<dbReference type="InterPro" id="IPR006845">
    <property type="entry name" value="Pex_N"/>
</dbReference>
<evidence type="ECO:0000256" key="7">
    <source>
        <dbReference type="ARBA" id="ARBA00022723"/>
    </source>
</evidence>
<evidence type="ECO:0000256" key="4">
    <source>
        <dbReference type="ARBA" id="ARBA00022448"/>
    </source>
</evidence>
<dbReference type="SMART" id="SM00184">
    <property type="entry name" value="RING"/>
    <property type="match status" value="1"/>
</dbReference>
<evidence type="ECO:0000256" key="11">
    <source>
        <dbReference type="ARBA" id="ARBA00022927"/>
    </source>
</evidence>
<evidence type="ECO:0000259" key="18">
    <source>
        <dbReference type="SMART" id="SM00184"/>
    </source>
</evidence>
<dbReference type="PANTHER" id="PTHR48178:SF1">
    <property type="entry name" value="PEROXISOME BIOGENESIS FACTOR 2"/>
    <property type="match status" value="1"/>
</dbReference>
<evidence type="ECO:0000256" key="9">
    <source>
        <dbReference type="ARBA" id="ARBA00022786"/>
    </source>
</evidence>
<evidence type="ECO:0000256" key="6">
    <source>
        <dbReference type="ARBA" id="ARBA00022692"/>
    </source>
</evidence>
<evidence type="ECO:0000313" key="20">
    <source>
        <dbReference type="Proteomes" id="UP001437256"/>
    </source>
</evidence>
<keyword evidence="7" id="KW-0479">Metal-binding</keyword>
<evidence type="ECO:0000256" key="1">
    <source>
        <dbReference type="ARBA" id="ARBA00004585"/>
    </source>
</evidence>
<dbReference type="Gene3D" id="3.30.40.10">
    <property type="entry name" value="Zinc/RING finger domain, C3HC4 (zinc finger)"/>
    <property type="match status" value="1"/>
</dbReference>
<keyword evidence="14" id="KW-0576">Peroxisome</keyword>
<dbReference type="Pfam" id="PF04757">
    <property type="entry name" value="Pex2_Pex12"/>
    <property type="match status" value="1"/>
</dbReference>
<comment type="caution">
    <text evidence="19">The sequence shown here is derived from an EMBL/GenBank/DDBJ whole genome shotgun (WGS) entry which is preliminary data.</text>
</comment>
<evidence type="ECO:0000256" key="8">
    <source>
        <dbReference type="ARBA" id="ARBA00022771"/>
    </source>
</evidence>
<evidence type="ECO:0000256" key="10">
    <source>
        <dbReference type="ARBA" id="ARBA00022833"/>
    </source>
</evidence>
<dbReference type="InterPro" id="IPR001841">
    <property type="entry name" value="Znf_RING"/>
</dbReference>
<keyword evidence="11" id="KW-0653">Protein transport</keyword>
<gene>
    <name evidence="19" type="primary">PEX2</name>
    <name evidence="19" type="ORF">AAF712_005283</name>
</gene>
<evidence type="ECO:0000256" key="12">
    <source>
        <dbReference type="ARBA" id="ARBA00022989"/>
    </source>
</evidence>
<dbReference type="EC" id="2.3.2.36" evidence="17"/>
<evidence type="ECO:0000256" key="5">
    <source>
        <dbReference type="ARBA" id="ARBA00022679"/>
    </source>
</evidence>
<dbReference type="PROSITE" id="PS00518">
    <property type="entry name" value="ZF_RING_1"/>
    <property type="match status" value="1"/>
</dbReference>
<comment type="subcellular location">
    <subcellularLocation>
        <location evidence="1">Peroxisome membrane</location>
        <topology evidence="1">Multi-pass membrane protein</topology>
    </subcellularLocation>
</comment>
<dbReference type="InterPro" id="IPR013083">
    <property type="entry name" value="Znf_RING/FYVE/PHD"/>
</dbReference>
<keyword evidence="8" id="KW-0863">Zinc-finger</keyword>
<name>A0ABR3A1T9_9AGAR</name>
<keyword evidence="4" id="KW-0813">Transport</keyword>
<dbReference type="InterPro" id="IPR017907">
    <property type="entry name" value="Znf_RING_CS"/>
</dbReference>
<dbReference type="Proteomes" id="UP001437256">
    <property type="component" value="Unassembled WGS sequence"/>
</dbReference>
<reference evidence="19 20" key="1">
    <citation type="submission" date="2024-05" db="EMBL/GenBank/DDBJ databases">
        <title>A draft genome resource for the thread blight pathogen Marasmius tenuissimus strain MS-2.</title>
        <authorList>
            <person name="Yulfo-Soto G.E."/>
            <person name="Baruah I.K."/>
            <person name="Amoako-Attah I."/>
            <person name="Bukari Y."/>
            <person name="Meinhardt L.W."/>
            <person name="Bailey B.A."/>
            <person name="Cohen S.P."/>
        </authorList>
    </citation>
    <scope>NUCLEOTIDE SEQUENCE [LARGE SCALE GENOMIC DNA]</scope>
    <source>
        <strain evidence="19 20">MS-2</strain>
    </source>
</reference>
<keyword evidence="13" id="KW-0472">Membrane</keyword>
<evidence type="ECO:0000256" key="3">
    <source>
        <dbReference type="ARBA" id="ARBA00008704"/>
    </source>
</evidence>
<keyword evidence="5" id="KW-0808">Transferase</keyword>
<dbReference type="InterPro" id="IPR025654">
    <property type="entry name" value="PEX2/10"/>
</dbReference>
<accession>A0ABR3A1T9</accession>
<evidence type="ECO:0000256" key="2">
    <source>
        <dbReference type="ARBA" id="ARBA00004906"/>
    </source>
</evidence>
<evidence type="ECO:0000256" key="17">
    <source>
        <dbReference type="ARBA" id="ARBA00034523"/>
    </source>
</evidence>
<comment type="catalytic activity">
    <reaction evidence="16">
        <text>[E2 ubiquitin-conjugating enzyme]-S-ubiquitinyl-L-cysteine + [acceptor protein]-L-cysteine = [E2 ubiquitin-conjugating enzyme]-L-cysteine + [acceptor protein]-S-ubiquitinyl-L-cysteine.</text>
        <dbReference type="EC" id="2.3.2.36"/>
    </reaction>
</comment>
<evidence type="ECO:0000256" key="15">
    <source>
        <dbReference type="ARBA" id="ARBA00032511"/>
    </source>
</evidence>
<keyword evidence="6" id="KW-0812">Transmembrane</keyword>
<protein>
    <recommendedName>
        <fullName evidence="17">RING-type E3 ubiquitin transferase (cysteine targeting)</fullName>
        <ecNumber evidence="17">2.3.2.36</ecNumber>
    </recommendedName>
    <alternativeName>
        <fullName evidence="15">Peroxin-2</fullName>
    </alternativeName>
</protein>
<proteinExistence type="inferred from homology"/>
<dbReference type="SUPFAM" id="SSF57850">
    <property type="entry name" value="RING/U-box"/>
    <property type="match status" value="1"/>
</dbReference>
<dbReference type="PANTHER" id="PTHR48178">
    <property type="entry name" value="PEROXISOME BIOGENESIS FACTOR 2"/>
    <property type="match status" value="1"/>
</dbReference>
<evidence type="ECO:0000256" key="14">
    <source>
        <dbReference type="ARBA" id="ARBA00023140"/>
    </source>
</evidence>
<feature type="domain" description="RING-type" evidence="18">
    <location>
        <begin position="288"/>
        <end position="372"/>
    </location>
</feature>
<sequence length="427" mass="47927">MSSTTSSSSWKNVWSNVQPSLSNVKDYLRAVYAPNPRVIRVGQLDSELLDQELVQLLQDPLTKSLATVNAVWARRLEPELTMLIQLALYKFSIWNSGASYGAKLQGLRYIAPSRSRQPLTPSGISRRILVLHGTLTILIPYLYARIRSYGLSHAWPDAPSSDRRRKAWSLLGGLESMHAAAGLLSFAAFLWNGHYRTIVDRLLGMRLVPSRRQIQKDISYEFMNRQMVWHAFTEFLIFLLPLISARQVQRRINRVTTSVSSFFSPAKSIHSSNQEKRGRYWALPEDQCAICAERASFNLNPADPTNIFTNMTQSIIPPASQADSEAEAPPYPINTPYITSCGHVYCYTCVAEKMMRIADEGESEEGWECLRCAQPVTEANRFVPEVVGSEWSGTGSEYEFSSDLDITDASLSGSMGSYSESGFSDDY</sequence>
<comment type="pathway">
    <text evidence="2">Protein modification; protein ubiquitination.</text>
</comment>
<keyword evidence="10" id="KW-0862">Zinc</keyword>
<evidence type="ECO:0000256" key="16">
    <source>
        <dbReference type="ARBA" id="ARBA00034438"/>
    </source>
</evidence>
<dbReference type="EMBL" id="JBBXMP010000024">
    <property type="protein sequence ID" value="KAL0067568.1"/>
    <property type="molecule type" value="Genomic_DNA"/>
</dbReference>
<keyword evidence="9" id="KW-0833">Ubl conjugation pathway</keyword>
<evidence type="ECO:0000256" key="13">
    <source>
        <dbReference type="ARBA" id="ARBA00023136"/>
    </source>
</evidence>
<evidence type="ECO:0000313" key="19">
    <source>
        <dbReference type="EMBL" id="KAL0067568.1"/>
    </source>
</evidence>
<comment type="similarity">
    <text evidence="3">Belongs to the pex2/pex10/pex12 family.</text>
</comment>